<evidence type="ECO:0000313" key="2">
    <source>
        <dbReference type="EMBL" id="EPY37184.1"/>
    </source>
</evidence>
<dbReference type="OrthoDB" id="269411at2759"/>
<dbReference type="Pfam" id="PF05257">
    <property type="entry name" value="CHAP"/>
    <property type="match status" value="1"/>
</dbReference>
<dbReference type="PANTHER" id="PTHR30094:SF0">
    <property type="entry name" value="BIFUNCTIONAL GLUTATHIONYLSPERMIDINE SYNTHETASE_AMIDASE-RELATED"/>
    <property type="match status" value="1"/>
</dbReference>
<accession>S9V804</accession>
<reference evidence="2 3" key="1">
    <citation type="journal article" date="2013" name="PLoS ONE">
        <title>Predicting the Proteins of Angomonas deanei, Strigomonas culicis and Their Respective Endosymbionts Reveals New Aspects of the Trypanosomatidae Family.</title>
        <authorList>
            <person name="Motta M.C."/>
            <person name="Martins A.C."/>
            <person name="de Souza S.S."/>
            <person name="Catta-Preta C.M."/>
            <person name="Silva R."/>
            <person name="Klein C.C."/>
            <person name="de Almeida L.G."/>
            <person name="de Lima Cunha O."/>
            <person name="Ciapina L.P."/>
            <person name="Brocchi M."/>
            <person name="Colabardini A.C."/>
            <person name="de Araujo Lima B."/>
            <person name="Machado C.R."/>
            <person name="de Almeida Soares C.M."/>
            <person name="Probst C.M."/>
            <person name="de Menezes C.B."/>
            <person name="Thompson C.E."/>
            <person name="Bartholomeu D.C."/>
            <person name="Gradia D.F."/>
            <person name="Pavoni D.P."/>
            <person name="Grisard E.C."/>
            <person name="Fantinatti-Garboggini F."/>
            <person name="Marchini F.K."/>
            <person name="Rodrigues-Luiz G.F."/>
            <person name="Wagner G."/>
            <person name="Goldman G.H."/>
            <person name="Fietto J.L."/>
            <person name="Elias M.C."/>
            <person name="Goldman M.H."/>
            <person name="Sagot M.F."/>
            <person name="Pereira M."/>
            <person name="Stoco P.H."/>
            <person name="de Mendonca-Neto R.P."/>
            <person name="Teixeira S.M."/>
            <person name="Maciel T.E."/>
            <person name="de Oliveira Mendes T.A."/>
            <person name="Urmenyi T.P."/>
            <person name="de Souza W."/>
            <person name="Schenkman S."/>
            <person name="de Vasconcelos A.T."/>
        </authorList>
    </citation>
    <scope>NUCLEOTIDE SEQUENCE [LARGE SCALE GENOMIC DNA]</scope>
</reference>
<dbReference type="Gene3D" id="3.90.1720.10">
    <property type="entry name" value="endopeptidase domain like (from Nostoc punctiforme)"/>
    <property type="match status" value="1"/>
</dbReference>
<sequence length="726" mass="80673">MSDHHEEPAGPTDGSFSAEILLRLPYGEQQGSFMSVVASSNRDDGFFSGENNYVNQTIYTGFRYQCVEYARRFMLLTTGCVFGNCGRASEIYKMREVTHVETGATYPLVPHDNGTTKTPPKPGDVILYPYHEAMTPWGHVGIISYVDDSRVGIIEQNQFFGPFVSPDPAYHDGERCVSRFERLECRADGSYMLHEKSSMPSALGWMAYDAAPRREQIFAPLQPLPSMEAVRSSAYEDERHPRLTVVRLPSGIDLPCGRMRTIFGSRNCAEVFVGAGTATARVLRLTLALLFSRNRLTDTFLSLPQNPLGAELAELAHPQLRELFAQLRALGESKAAGCERDLVPAIAAYFDLPELVVDAMRREYSAADIHMCCAVSYTLNCVGEDEVHSPVSHHEGATIEDLYMVNPHDEACSLAKVSFSTPRLLSEISQMRGVGNEILSAQSFNIPTHRGMNWLGYRDDFARYLKVVESLRGPRAAFTLVVNDRMDGMQRELLATLESYSQRVRYPVFRVSEEDLRYEDGALVSAAAACVASPTTSNPIHSEVAVINFVFCFTEWADILAGADGPYAALYQAAVDPASDVVFAKPLWSYLCSGLTNRMDPDYAPTGASARPEEAAALERSNAVKFFDLSRRLYALAQPRQPADRWEMEVSEYKDSCRRLHLDAPVRACPPKDVVMNIAMIDFAGSAQMCHVGPGLEIRENTQGEFDGEPAALMHLFKEDKDEKLE</sequence>
<dbReference type="InterPro" id="IPR051705">
    <property type="entry name" value="Gsp_Synthetase/Amidase"/>
</dbReference>
<dbReference type="PROSITE" id="PS50911">
    <property type="entry name" value="CHAP"/>
    <property type="match status" value="1"/>
</dbReference>
<dbReference type="SUPFAM" id="SSF54001">
    <property type="entry name" value="Cysteine proteinases"/>
    <property type="match status" value="1"/>
</dbReference>
<gene>
    <name evidence="2" type="ORF">STCU_00113</name>
</gene>
<dbReference type="InterPro" id="IPR038765">
    <property type="entry name" value="Papain-like_cys_pep_sf"/>
</dbReference>
<keyword evidence="3" id="KW-1185">Reference proteome</keyword>
<dbReference type="InterPro" id="IPR007921">
    <property type="entry name" value="CHAP_dom"/>
</dbReference>
<feature type="domain" description="Peptidase C51" evidence="1">
    <location>
        <begin position="41"/>
        <end position="193"/>
    </location>
</feature>
<protein>
    <submittedName>
        <fullName evidence="2">Trypanothione synthetase-like protein</fullName>
    </submittedName>
</protein>
<dbReference type="EMBL" id="ATMH01000113">
    <property type="protein sequence ID" value="EPY37184.1"/>
    <property type="molecule type" value="Genomic_DNA"/>
</dbReference>
<dbReference type="AlphaFoldDB" id="S9V804"/>
<dbReference type="GO" id="GO:0016874">
    <property type="term" value="F:ligase activity"/>
    <property type="evidence" value="ECO:0007669"/>
    <property type="project" value="TreeGrafter"/>
</dbReference>
<dbReference type="Proteomes" id="UP000015354">
    <property type="component" value="Unassembled WGS sequence"/>
</dbReference>
<evidence type="ECO:0000313" key="3">
    <source>
        <dbReference type="Proteomes" id="UP000015354"/>
    </source>
</evidence>
<proteinExistence type="predicted"/>
<name>S9V804_9TRYP</name>
<organism evidence="2 3">
    <name type="scientific">Strigomonas culicis</name>
    <dbReference type="NCBI Taxonomy" id="28005"/>
    <lineage>
        <taxon>Eukaryota</taxon>
        <taxon>Discoba</taxon>
        <taxon>Euglenozoa</taxon>
        <taxon>Kinetoplastea</taxon>
        <taxon>Metakinetoplastina</taxon>
        <taxon>Trypanosomatida</taxon>
        <taxon>Trypanosomatidae</taxon>
        <taxon>Strigomonadinae</taxon>
        <taxon>Strigomonas</taxon>
    </lineage>
</organism>
<evidence type="ECO:0000259" key="1">
    <source>
        <dbReference type="PROSITE" id="PS50911"/>
    </source>
</evidence>
<dbReference type="PANTHER" id="PTHR30094">
    <property type="entry name" value="BIFUNCTIONAL GLUTATHIONYLSPERMIDINE SYNTHETASE/AMIDASE-RELATED"/>
    <property type="match status" value="1"/>
</dbReference>
<comment type="caution">
    <text evidence="2">The sequence shown here is derived from an EMBL/GenBank/DDBJ whole genome shotgun (WGS) entry which is preliminary data.</text>
</comment>